<dbReference type="PROSITE" id="PS00579">
    <property type="entry name" value="RIBOSOMAL_L29"/>
    <property type="match status" value="1"/>
</dbReference>
<dbReference type="Pfam" id="PF00831">
    <property type="entry name" value="Ribosomal_L29"/>
    <property type="match status" value="1"/>
</dbReference>
<evidence type="ECO:0000256" key="1">
    <source>
        <dbReference type="ARBA" id="ARBA00009254"/>
    </source>
</evidence>
<evidence type="ECO:0000256" key="3">
    <source>
        <dbReference type="ARBA" id="ARBA00023274"/>
    </source>
</evidence>
<dbReference type="RefSeq" id="WP_106006337.1">
    <property type="nucleotide sequence ID" value="NZ_CP136418.1"/>
</dbReference>
<comment type="similarity">
    <text evidence="1 5">Belongs to the universal ribosomal protein uL29 family.</text>
</comment>
<dbReference type="NCBIfam" id="TIGR00012">
    <property type="entry name" value="L29"/>
    <property type="match status" value="1"/>
</dbReference>
<dbReference type="GO" id="GO:0006412">
    <property type="term" value="P:translation"/>
    <property type="evidence" value="ECO:0007669"/>
    <property type="project" value="UniProtKB-UniRule"/>
</dbReference>
<dbReference type="InterPro" id="IPR001854">
    <property type="entry name" value="Ribosomal_uL29"/>
</dbReference>
<evidence type="ECO:0000256" key="5">
    <source>
        <dbReference type="HAMAP-Rule" id="MF_00374"/>
    </source>
</evidence>
<dbReference type="GO" id="GO:0022625">
    <property type="term" value="C:cytosolic large ribosomal subunit"/>
    <property type="evidence" value="ECO:0007669"/>
    <property type="project" value="TreeGrafter"/>
</dbReference>
<name>A0A2T0ALH0_9FIRM</name>
<dbReference type="CDD" id="cd00427">
    <property type="entry name" value="Ribosomal_L29_HIP"/>
    <property type="match status" value="1"/>
</dbReference>
<evidence type="ECO:0000256" key="2">
    <source>
        <dbReference type="ARBA" id="ARBA00022980"/>
    </source>
</evidence>
<evidence type="ECO:0000313" key="7">
    <source>
        <dbReference type="Proteomes" id="UP000238415"/>
    </source>
</evidence>
<dbReference type="FunFam" id="1.10.287.310:FF:000001">
    <property type="entry name" value="50S ribosomal protein L29"/>
    <property type="match status" value="1"/>
</dbReference>
<dbReference type="HAMAP" id="MF_00374">
    <property type="entry name" value="Ribosomal_uL29"/>
    <property type="match status" value="1"/>
</dbReference>
<sequence length="67" mass="7967">MKAKEIRELTTEELLQKVGELKQELFNLRFQLATGQMDNPMRLREVRRSIARAKTILRERELKQGRA</sequence>
<dbReference type="OrthoDB" id="9815192at2"/>
<dbReference type="InterPro" id="IPR018254">
    <property type="entry name" value="Ribosomal_uL29_CS"/>
</dbReference>
<dbReference type="GO" id="GO:0003735">
    <property type="term" value="F:structural constituent of ribosome"/>
    <property type="evidence" value="ECO:0007669"/>
    <property type="project" value="InterPro"/>
</dbReference>
<evidence type="ECO:0000313" key="6">
    <source>
        <dbReference type="EMBL" id="PRR69323.1"/>
    </source>
</evidence>
<dbReference type="PANTHER" id="PTHR10916">
    <property type="entry name" value="60S RIBOSOMAL PROTEIN L35/50S RIBOSOMAL PROTEIN L29"/>
    <property type="match status" value="1"/>
</dbReference>
<protein>
    <recommendedName>
        <fullName evidence="4 5">Large ribosomal subunit protein uL29</fullName>
    </recommendedName>
</protein>
<dbReference type="SUPFAM" id="SSF46561">
    <property type="entry name" value="Ribosomal protein L29 (L29p)"/>
    <property type="match status" value="1"/>
</dbReference>
<keyword evidence="2 5" id="KW-0689">Ribosomal protein</keyword>
<keyword evidence="7" id="KW-1185">Reference proteome</keyword>
<organism evidence="6 7">
    <name type="scientific">Neomoorella humiferrea</name>
    <dbReference type="NCBI Taxonomy" id="676965"/>
    <lineage>
        <taxon>Bacteria</taxon>
        <taxon>Bacillati</taxon>
        <taxon>Bacillota</taxon>
        <taxon>Clostridia</taxon>
        <taxon>Neomoorellales</taxon>
        <taxon>Neomoorellaceae</taxon>
        <taxon>Neomoorella</taxon>
    </lineage>
</organism>
<keyword evidence="3 5" id="KW-0687">Ribonucleoprotein</keyword>
<dbReference type="EMBL" id="PVXM01000056">
    <property type="protein sequence ID" value="PRR69323.1"/>
    <property type="molecule type" value="Genomic_DNA"/>
</dbReference>
<gene>
    <name evidence="5 6" type="primary">rpmC</name>
    <name evidence="6" type="ORF">MOHU_24200</name>
</gene>
<dbReference type="Proteomes" id="UP000238415">
    <property type="component" value="Unassembled WGS sequence"/>
</dbReference>
<proteinExistence type="inferred from homology"/>
<dbReference type="Gene3D" id="1.10.287.310">
    <property type="match status" value="1"/>
</dbReference>
<dbReference type="AlphaFoldDB" id="A0A2T0ALH0"/>
<evidence type="ECO:0000256" key="4">
    <source>
        <dbReference type="ARBA" id="ARBA00035204"/>
    </source>
</evidence>
<reference evidence="6 7" key="1">
    <citation type="submission" date="2018-03" db="EMBL/GenBank/DDBJ databases">
        <title>Genome sequence of Moorella humiferrea DSM 23265.</title>
        <authorList>
            <person name="Poehlein A."/>
            <person name="Daniel R."/>
        </authorList>
    </citation>
    <scope>NUCLEOTIDE SEQUENCE [LARGE SCALE GENOMIC DNA]</scope>
    <source>
        <strain evidence="6 7">DSM 23265</strain>
    </source>
</reference>
<dbReference type="InterPro" id="IPR050063">
    <property type="entry name" value="Ribosomal_protein_uL29"/>
</dbReference>
<dbReference type="PANTHER" id="PTHR10916:SF0">
    <property type="entry name" value="LARGE RIBOSOMAL SUBUNIT PROTEIN UL29C"/>
    <property type="match status" value="1"/>
</dbReference>
<dbReference type="InterPro" id="IPR036049">
    <property type="entry name" value="Ribosomal_uL29_sf"/>
</dbReference>
<comment type="caution">
    <text evidence="6">The sequence shown here is derived from an EMBL/GenBank/DDBJ whole genome shotgun (WGS) entry which is preliminary data.</text>
</comment>
<accession>A0A2T0ALH0</accession>